<proteinExistence type="predicted"/>
<dbReference type="STRING" id="37653.A0A0L8FX40"/>
<dbReference type="Gene3D" id="1.20.58.2220">
    <property type="entry name" value="Formin, FH2 domain"/>
    <property type="match status" value="1"/>
</dbReference>
<dbReference type="SUPFAM" id="SSF101447">
    <property type="entry name" value="Formin homology 2 domain (FH2 domain)"/>
    <property type="match status" value="1"/>
</dbReference>
<dbReference type="InterPro" id="IPR042201">
    <property type="entry name" value="FH2_Formin_sf"/>
</dbReference>
<evidence type="ECO:0000259" key="2">
    <source>
        <dbReference type="PROSITE" id="PS51444"/>
    </source>
</evidence>
<gene>
    <name evidence="3" type="ORF">OCBIM_22005282mg</name>
</gene>
<feature type="compositionally biased region" description="Basic and acidic residues" evidence="1">
    <location>
        <begin position="152"/>
        <end position="170"/>
    </location>
</feature>
<dbReference type="InterPro" id="IPR051425">
    <property type="entry name" value="Formin_Homology"/>
</dbReference>
<dbReference type="InterPro" id="IPR015425">
    <property type="entry name" value="FH2_Formin"/>
</dbReference>
<dbReference type="PANTHER" id="PTHR45725:SF1">
    <property type="entry name" value="DISHEVELLED ASSOCIATED ACTIVATOR OF MORPHOGENESIS, ISOFORM D"/>
    <property type="match status" value="1"/>
</dbReference>
<accession>A0A0L8FX40</accession>
<protein>
    <recommendedName>
        <fullName evidence="2">FH2 domain-containing protein</fullName>
    </recommendedName>
</protein>
<dbReference type="EMBL" id="KQ425568">
    <property type="protein sequence ID" value="KOF69306.1"/>
    <property type="molecule type" value="Genomic_DNA"/>
</dbReference>
<sequence>MCLIKINQYFNIHLKFPEVTNLEEDLSHVKIASKVNFIELEKDLAFIRKGLSDIEKELEFLRSHNTDSRDKFISVMTDFITVAAYNFSELEESYAEMKQKYERALKSFCEDPNQQPDEFFSVLDTFLISFAEAKNDNDKQKLKKIEEEKRAKLEQSKKEKDKQRLLRKQESLSSNCSKDKLTNGVSENNEKGLPPIHLLINYPIPACI</sequence>
<feature type="domain" description="FH2" evidence="2">
    <location>
        <begin position="1"/>
        <end position="156"/>
    </location>
</feature>
<dbReference type="KEGG" id="obi:106880580"/>
<dbReference type="PANTHER" id="PTHR45725">
    <property type="entry name" value="FORMIN HOMOLOGY 2 FAMILY MEMBER"/>
    <property type="match status" value="1"/>
</dbReference>
<name>A0A0L8FX40_OCTBM</name>
<dbReference type="PROSITE" id="PS51444">
    <property type="entry name" value="FH2"/>
    <property type="match status" value="1"/>
</dbReference>
<evidence type="ECO:0000256" key="1">
    <source>
        <dbReference type="SAM" id="MobiDB-lite"/>
    </source>
</evidence>
<dbReference type="Pfam" id="PF02181">
    <property type="entry name" value="FH2"/>
    <property type="match status" value="1"/>
</dbReference>
<reference evidence="3" key="1">
    <citation type="submission" date="2015-07" db="EMBL/GenBank/DDBJ databases">
        <title>MeaNS - Measles Nucleotide Surveillance Program.</title>
        <authorList>
            <person name="Tran T."/>
            <person name="Druce J."/>
        </authorList>
    </citation>
    <scope>NUCLEOTIDE SEQUENCE</scope>
    <source>
        <strain evidence="3">UCB-OBI-ISO-001</strain>
        <tissue evidence="3">Gonad</tissue>
    </source>
</reference>
<evidence type="ECO:0000313" key="3">
    <source>
        <dbReference type="EMBL" id="KOF69306.1"/>
    </source>
</evidence>
<dbReference type="OrthoDB" id="1104827at2759"/>
<dbReference type="AlphaFoldDB" id="A0A0L8FX40"/>
<feature type="region of interest" description="Disordered" evidence="1">
    <location>
        <begin position="152"/>
        <end position="188"/>
    </location>
</feature>
<organism evidence="3">
    <name type="scientific">Octopus bimaculoides</name>
    <name type="common">California two-spotted octopus</name>
    <dbReference type="NCBI Taxonomy" id="37653"/>
    <lineage>
        <taxon>Eukaryota</taxon>
        <taxon>Metazoa</taxon>
        <taxon>Spiralia</taxon>
        <taxon>Lophotrochozoa</taxon>
        <taxon>Mollusca</taxon>
        <taxon>Cephalopoda</taxon>
        <taxon>Coleoidea</taxon>
        <taxon>Octopodiformes</taxon>
        <taxon>Octopoda</taxon>
        <taxon>Incirrata</taxon>
        <taxon>Octopodidae</taxon>
        <taxon>Octopus</taxon>
    </lineage>
</organism>